<sequence>MSSQRSAVTFSCSRRNRQEEALVRRRNAEADHQQLWDGITQYFHTWDIQSNKHNDWASPRYYSQSMEMYNKAMEAQKKAQRLEERQQKLAALLYSETRQYEIELARQRGNPSIHHRMPLEELKSVNYELKRREEENQRREAELKLYHQWRMKQPSITELERKQHGHFVREAWVKQTQEKQVEREKAEKEQLEAMKEREAMQLAEEERQKKSRALSLQSQLKQQIAELRDREKKAEELQREESEVMQRRAKLEDLLMERRSSEERRKKAELGSFLQRQYQLKLRRRAKEVQEKLTEDLHLLEKLMSMEMEENRRASEQQEAARREMLCARQALAEQARVEREREKHMEFLFNEEAQRMWTQQEDKWNRECEARERLLTEVLVTVQHQLEERLEANLAEQRDLVRSREELVAHIEQVNAELKEQRAALNKMKEERRKEIDIQVSDKQQRQMAEARIAELEAEKQKVQEKLEEQKLLQELRKMETTGYNPVNVARRRMFW</sequence>
<dbReference type="EMBL" id="KK853478">
    <property type="protein sequence ID" value="KDR07309.1"/>
    <property type="molecule type" value="Genomic_DNA"/>
</dbReference>
<feature type="coiled-coil region" evidence="4">
    <location>
        <begin position="65"/>
        <end position="92"/>
    </location>
</feature>
<dbReference type="AlphaFoldDB" id="A0A067QTQ4"/>
<keyword evidence="6" id="KW-1185">Reference proteome</keyword>
<dbReference type="OMA" id="MSGRLNQ"/>
<dbReference type="eggNOG" id="ENOG502QVSH">
    <property type="taxonomic scope" value="Eukaryota"/>
</dbReference>
<dbReference type="PANTHER" id="PTHR31183">
    <property type="entry name" value="TRICHOPLEIN KERATIN FILAMENT-BINDING PROTEIN FAMILY MEMBER"/>
    <property type="match status" value="1"/>
</dbReference>
<feature type="coiled-coil region" evidence="4">
    <location>
        <begin position="405"/>
        <end position="477"/>
    </location>
</feature>
<evidence type="ECO:0000313" key="6">
    <source>
        <dbReference type="Proteomes" id="UP000027135"/>
    </source>
</evidence>
<evidence type="ECO:0000256" key="3">
    <source>
        <dbReference type="ARBA" id="ARBA00023212"/>
    </source>
</evidence>
<evidence type="ECO:0000256" key="4">
    <source>
        <dbReference type="SAM" id="Coils"/>
    </source>
</evidence>
<feature type="coiled-coil region" evidence="4">
    <location>
        <begin position="169"/>
        <end position="257"/>
    </location>
</feature>
<dbReference type="GO" id="GO:0006915">
    <property type="term" value="P:apoptotic process"/>
    <property type="evidence" value="ECO:0007669"/>
    <property type="project" value="TreeGrafter"/>
</dbReference>
<evidence type="ECO:0000313" key="5">
    <source>
        <dbReference type="EMBL" id="KDR07309.1"/>
    </source>
</evidence>
<reference evidence="5 6" key="1">
    <citation type="journal article" date="2014" name="Nat. Commun.">
        <title>Molecular traces of alternative social organization in a termite genome.</title>
        <authorList>
            <person name="Terrapon N."/>
            <person name="Li C."/>
            <person name="Robertson H.M."/>
            <person name="Ji L."/>
            <person name="Meng X."/>
            <person name="Booth W."/>
            <person name="Chen Z."/>
            <person name="Childers C.P."/>
            <person name="Glastad K.M."/>
            <person name="Gokhale K."/>
            <person name="Gowin J."/>
            <person name="Gronenberg W."/>
            <person name="Hermansen R.A."/>
            <person name="Hu H."/>
            <person name="Hunt B.G."/>
            <person name="Huylmans A.K."/>
            <person name="Khalil S.M."/>
            <person name="Mitchell R.D."/>
            <person name="Munoz-Torres M.C."/>
            <person name="Mustard J.A."/>
            <person name="Pan H."/>
            <person name="Reese J.T."/>
            <person name="Scharf M.E."/>
            <person name="Sun F."/>
            <person name="Vogel H."/>
            <person name="Xiao J."/>
            <person name="Yang W."/>
            <person name="Yang Z."/>
            <person name="Yang Z."/>
            <person name="Zhou J."/>
            <person name="Zhu J."/>
            <person name="Brent C.S."/>
            <person name="Elsik C.G."/>
            <person name="Goodisman M.A."/>
            <person name="Liberles D.A."/>
            <person name="Roe R.M."/>
            <person name="Vargo E.L."/>
            <person name="Vilcinskas A."/>
            <person name="Wang J."/>
            <person name="Bornberg-Bauer E."/>
            <person name="Korb J."/>
            <person name="Zhang G."/>
            <person name="Liebig J."/>
        </authorList>
    </citation>
    <scope>NUCLEOTIDE SEQUENCE [LARGE SCALE GENOMIC DNA]</scope>
    <source>
        <tissue evidence="5">Whole organism</tissue>
    </source>
</reference>
<keyword evidence="3" id="KW-0206">Cytoskeleton</keyword>
<comment type="subcellular location">
    <subcellularLocation>
        <location evidence="1">Cytoplasm</location>
        <location evidence="1">Cytoskeleton</location>
    </subcellularLocation>
</comment>
<dbReference type="PANTHER" id="PTHR31183:SF2">
    <property type="entry name" value="TRICHOPLEIN KERATIN FILAMENT-BINDING PROTEIN"/>
    <property type="match status" value="1"/>
</dbReference>
<dbReference type="GO" id="GO:0045095">
    <property type="term" value="C:keratin filament"/>
    <property type="evidence" value="ECO:0007669"/>
    <property type="project" value="TreeGrafter"/>
</dbReference>
<dbReference type="InterPro" id="IPR043596">
    <property type="entry name" value="CFAP53/TCHP"/>
</dbReference>
<protein>
    <submittedName>
        <fullName evidence="5">Trichoplein keratin filament-binding protein</fullName>
    </submittedName>
</protein>
<accession>A0A067QTQ4</accession>
<evidence type="ECO:0000256" key="1">
    <source>
        <dbReference type="ARBA" id="ARBA00004245"/>
    </source>
</evidence>
<dbReference type="InParanoid" id="A0A067QTQ4"/>
<dbReference type="Proteomes" id="UP000027135">
    <property type="component" value="Unassembled WGS sequence"/>
</dbReference>
<feature type="coiled-coil region" evidence="4">
    <location>
        <begin position="283"/>
        <end position="324"/>
    </location>
</feature>
<dbReference type="OrthoDB" id="6431598at2759"/>
<keyword evidence="4" id="KW-0175">Coiled coil</keyword>
<organism evidence="5 6">
    <name type="scientific">Zootermopsis nevadensis</name>
    <name type="common">Dampwood termite</name>
    <dbReference type="NCBI Taxonomy" id="136037"/>
    <lineage>
        <taxon>Eukaryota</taxon>
        <taxon>Metazoa</taxon>
        <taxon>Ecdysozoa</taxon>
        <taxon>Arthropoda</taxon>
        <taxon>Hexapoda</taxon>
        <taxon>Insecta</taxon>
        <taxon>Pterygota</taxon>
        <taxon>Neoptera</taxon>
        <taxon>Polyneoptera</taxon>
        <taxon>Dictyoptera</taxon>
        <taxon>Blattodea</taxon>
        <taxon>Blattoidea</taxon>
        <taxon>Termitoidae</taxon>
        <taxon>Termopsidae</taxon>
        <taxon>Zootermopsis</taxon>
    </lineage>
</organism>
<name>A0A067QTQ4_ZOONE</name>
<dbReference type="FunCoup" id="A0A067QTQ4">
    <property type="interactions" value="426"/>
</dbReference>
<keyword evidence="2" id="KW-0963">Cytoplasm</keyword>
<dbReference type="STRING" id="136037.A0A067QTQ4"/>
<proteinExistence type="predicted"/>
<evidence type="ECO:0000256" key="2">
    <source>
        <dbReference type="ARBA" id="ARBA00022490"/>
    </source>
</evidence>
<gene>
    <name evidence="5" type="ORF">L798_03090</name>
</gene>
<keyword evidence="5" id="KW-0416">Keratin</keyword>